<evidence type="ECO:0000256" key="11">
    <source>
        <dbReference type="ARBA" id="ARBA00062493"/>
    </source>
</evidence>
<dbReference type="GO" id="GO:0005886">
    <property type="term" value="C:plasma membrane"/>
    <property type="evidence" value="ECO:0007669"/>
    <property type="project" value="UniProtKB-SubCell"/>
</dbReference>
<dbReference type="InterPro" id="IPR047836">
    <property type="entry name" value="GPR174_7tmA"/>
</dbReference>
<evidence type="ECO:0000256" key="12">
    <source>
        <dbReference type="ARBA" id="ARBA00068744"/>
    </source>
</evidence>
<reference evidence="15" key="4">
    <citation type="submission" date="2025-08" db="UniProtKB">
        <authorList>
            <consortium name="Ensembl"/>
        </authorList>
    </citation>
    <scope>IDENTIFICATION</scope>
</reference>
<dbReference type="Proteomes" id="UP000314986">
    <property type="component" value="Unassembled WGS sequence"/>
</dbReference>
<proteinExistence type="predicted"/>
<keyword evidence="8" id="KW-0675">Receptor</keyword>
<feature type="transmembrane region" description="Helical" evidence="13">
    <location>
        <begin position="221"/>
        <end position="241"/>
    </location>
</feature>
<feature type="transmembrane region" description="Helical" evidence="13">
    <location>
        <begin position="265"/>
        <end position="288"/>
    </location>
</feature>
<feature type="domain" description="G-protein coupled receptors family 1 profile" evidence="14">
    <location>
        <begin position="31"/>
        <end position="285"/>
    </location>
</feature>
<dbReference type="PANTHER" id="PTHR24232">
    <property type="entry name" value="G-PROTEIN COUPLED RECEPTOR"/>
    <property type="match status" value="1"/>
</dbReference>
<feature type="transmembrane region" description="Helical" evidence="13">
    <location>
        <begin position="128"/>
        <end position="149"/>
    </location>
</feature>
<sequence>MACNSSGSLKDDIYFLYAIVYTVILIPGFIANLLALWVFYAYVKETKRAVIFMINLAVADLAQVLSLPLRIFYYLNKTWYFGKFLCIFCFYLKYVNMYASIYFLVCISVRRCLYLIYPFRYNDCKRRYDVYVCIIGWIAVGLGCLPFPLMRLEQNQTNFSSCFADLPLKDVGTTTSIIMVTLAELTGFVVPLIVTGICSWKTIMSLRENTVLQDHGEKRKALKMILTCTIVFLICFVPYHISFPLAFLTKSGKIENCSARKFIDIFHPVALCLASLNCCLDPIIYYFTTDEFRRRLSRQDVTENMIPLQKTLSHIESRDK</sequence>
<evidence type="ECO:0000256" key="5">
    <source>
        <dbReference type="ARBA" id="ARBA00023040"/>
    </source>
</evidence>
<feature type="transmembrane region" description="Helical" evidence="13">
    <location>
        <begin position="79"/>
        <end position="107"/>
    </location>
</feature>
<dbReference type="GO" id="GO:0035025">
    <property type="term" value="P:positive regulation of Rho protein signal transduction"/>
    <property type="evidence" value="ECO:0007669"/>
    <property type="project" value="TreeGrafter"/>
</dbReference>
<keyword evidence="3 13" id="KW-0812">Transmembrane</keyword>
<organism evidence="15 16">
    <name type="scientific">Callorhinchus milii</name>
    <name type="common">Ghost shark</name>
    <dbReference type="NCBI Taxonomy" id="7868"/>
    <lineage>
        <taxon>Eukaryota</taxon>
        <taxon>Metazoa</taxon>
        <taxon>Chordata</taxon>
        <taxon>Craniata</taxon>
        <taxon>Vertebrata</taxon>
        <taxon>Chondrichthyes</taxon>
        <taxon>Holocephali</taxon>
        <taxon>Chimaeriformes</taxon>
        <taxon>Callorhinchidae</taxon>
        <taxon>Callorhinchus</taxon>
    </lineage>
</organism>
<dbReference type="InterPro" id="IPR017452">
    <property type="entry name" value="GPCR_Rhodpsn_7TM"/>
</dbReference>
<dbReference type="GO" id="GO:0004930">
    <property type="term" value="F:G protein-coupled receptor activity"/>
    <property type="evidence" value="ECO:0007669"/>
    <property type="project" value="UniProtKB-KW"/>
</dbReference>
<keyword evidence="9" id="KW-0325">Glycoprotein</keyword>
<dbReference type="Gene3D" id="1.20.1070.10">
    <property type="entry name" value="Rhodopsin 7-helix transmembrane proteins"/>
    <property type="match status" value="1"/>
</dbReference>
<evidence type="ECO:0000256" key="10">
    <source>
        <dbReference type="ARBA" id="ARBA00023224"/>
    </source>
</evidence>
<accession>A0A4W3HIT7</accession>
<feature type="transmembrane region" description="Helical" evidence="13">
    <location>
        <begin position="177"/>
        <end position="200"/>
    </location>
</feature>
<dbReference type="FunCoup" id="A0A4W3HIT7">
    <property type="interactions" value="10"/>
</dbReference>
<keyword evidence="6 13" id="KW-0472">Membrane</keyword>
<reference evidence="16" key="3">
    <citation type="journal article" date="2014" name="Nature">
        <title>Elephant shark genome provides unique insights into gnathostome evolution.</title>
        <authorList>
            <consortium name="International Elephant Shark Genome Sequencing Consortium"/>
            <person name="Venkatesh B."/>
            <person name="Lee A.P."/>
            <person name="Ravi V."/>
            <person name="Maurya A.K."/>
            <person name="Lian M.M."/>
            <person name="Swann J.B."/>
            <person name="Ohta Y."/>
            <person name="Flajnik M.F."/>
            <person name="Sutoh Y."/>
            <person name="Kasahara M."/>
            <person name="Hoon S."/>
            <person name="Gangu V."/>
            <person name="Roy S.W."/>
            <person name="Irimia M."/>
            <person name="Korzh V."/>
            <person name="Kondrychyn I."/>
            <person name="Lim Z.W."/>
            <person name="Tay B.H."/>
            <person name="Tohari S."/>
            <person name="Kong K.W."/>
            <person name="Ho S."/>
            <person name="Lorente-Galdos B."/>
            <person name="Quilez J."/>
            <person name="Marques-Bonet T."/>
            <person name="Raney B.J."/>
            <person name="Ingham P.W."/>
            <person name="Tay A."/>
            <person name="Hillier L.W."/>
            <person name="Minx P."/>
            <person name="Boehm T."/>
            <person name="Wilson R.K."/>
            <person name="Brenner S."/>
            <person name="Warren W.C."/>
        </authorList>
    </citation>
    <scope>NUCLEOTIDE SEQUENCE [LARGE SCALE GENOMIC DNA]</scope>
</reference>
<evidence type="ECO:0000256" key="2">
    <source>
        <dbReference type="ARBA" id="ARBA00022475"/>
    </source>
</evidence>
<dbReference type="CDD" id="cd15152">
    <property type="entry name" value="7tmA_GPR174-like"/>
    <property type="match status" value="1"/>
</dbReference>
<dbReference type="FunFam" id="1.20.1070.10:FF:000167">
    <property type="entry name" value="probable G-protein coupled receptor 174"/>
    <property type="match status" value="1"/>
</dbReference>
<evidence type="ECO:0000256" key="1">
    <source>
        <dbReference type="ARBA" id="ARBA00004651"/>
    </source>
</evidence>
<keyword evidence="16" id="KW-1185">Reference proteome</keyword>
<dbReference type="PROSITE" id="PS50262">
    <property type="entry name" value="G_PROTEIN_RECEP_F1_2"/>
    <property type="match status" value="1"/>
</dbReference>
<evidence type="ECO:0000256" key="9">
    <source>
        <dbReference type="ARBA" id="ARBA00023180"/>
    </source>
</evidence>
<evidence type="ECO:0000256" key="7">
    <source>
        <dbReference type="ARBA" id="ARBA00023157"/>
    </source>
</evidence>
<reference evidence="16" key="2">
    <citation type="journal article" date="2007" name="PLoS Biol.">
        <title>Survey sequencing and comparative analysis of the elephant shark (Callorhinchus milii) genome.</title>
        <authorList>
            <person name="Venkatesh B."/>
            <person name="Kirkness E.F."/>
            <person name="Loh Y.H."/>
            <person name="Halpern A.L."/>
            <person name="Lee A.P."/>
            <person name="Johnson J."/>
            <person name="Dandona N."/>
            <person name="Viswanathan L.D."/>
            <person name="Tay A."/>
            <person name="Venter J.C."/>
            <person name="Strausberg R.L."/>
            <person name="Brenner S."/>
        </authorList>
    </citation>
    <scope>NUCLEOTIDE SEQUENCE [LARGE SCALE GENOMIC DNA]</scope>
</reference>
<keyword evidence="7" id="KW-1015">Disulfide bond</keyword>
<evidence type="ECO:0000313" key="15">
    <source>
        <dbReference type="Ensembl" id="ENSCMIP00000015941.1"/>
    </source>
</evidence>
<dbReference type="PANTHER" id="PTHR24232:SF86">
    <property type="entry name" value="G-PROTEIN COUPLED RECEPTOR 174-RELATED"/>
    <property type="match status" value="1"/>
</dbReference>
<feature type="transmembrane region" description="Helical" evidence="13">
    <location>
        <begin position="50"/>
        <end position="73"/>
    </location>
</feature>
<dbReference type="GO" id="GO:0007200">
    <property type="term" value="P:phospholipase C-activating G protein-coupled receptor signaling pathway"/>
    <property type="evidence" value="ECO:0007669"/>
    <property type="project" value="TreeGrafter"/>
</dbReference>
<comment type="subunit">
    <text evidence="11">Interacts with GNA13. Interacts with CCL21.</text>
</comment>
<evidence type="ECO:0000256" key="3">
    <source>
        <dbReference type="ARBA" id="ARBA00022692"/>
    </source>
</evidence>
<protein>
    <recommendedName>
        <fullName evidence="12">Probable G-protein coupled receptor 174</fullName>
    </recommendedName>
</protein>
<evidence type="ECO:0000313" key="16">
    <source>
        <dbReference type="Proteomes" id="UP000314986"/>
    </source>
</evidence>
<evidence type="ECO:0000256" key="6">
    <source>
        <dbReference type="ARBA" id="ARBA00023136"/>
    </source>
</evidence>
<keyword evidence="5" id="KW-0297">G-protein coupled receptor</keyword>
<keyword evidence="10" id="KW-0807">Transducer</keyword>
<dbReference type="PRINTS" id="PR01157">
    <property type="entry name" value="P2YPURNOCPTR"/>
</dbReference>
<keyword evidence="2" id="KW-1003">Cell membrane</keyword>
<feature type="transmembrane region" description="Helical" evidence="13">
    <location>
        <begin position="14"/>
        <end position="43"/>
    </location>
</feature>
<name>A0A4W3HIT7_CALMI</name>
<dbReference type="GeneTree" id="ENSGT01040000240444"/>
<evidence type="ECO:0000256" key="8">
    <source>
        <dbReference type="ARBA" id="ARBA00023170"/>
    </source>
</evidence>
<dbReference type="AlphaFoldDB" id="A0A4W3HIT7"/>
<comment type="subcellular location">
    <subcellularLocation>
        <location evidence="1">Cell membrane</location>
        <topology evidence="1">Multi-pass membrane protein</topology>
    </subcellularLocation>
</comment>
<evidence type="ECO:0000259" key="14">
    <source>
        <dbReference type="PROSITE" id="PS50262"/>
    </source>
</evidence>
<evidence type="ECO:0000256" key="4">
    <source>
        <dbReference type="ARBA" id="ARBA00022989"/>
    </source>
</evidence>
<dbReference type="SUPFAM" id="SSF81321">
    <property type="entry name" value="Family A G protein-coupled receptor-like"/>
    <property type="match status" value="1"/>
</dbReference>
<reference evidence="15" key="5">
    <citation type="submission" date="2025-09" db="UniProtKB">
        <authorList>
            <consortium name="Ensembl"/>
        </authorList>
    </citation>
    <scope>IDENTIFICATION</scope>
</reference>
<reference evidence="16" key="1">
    <citation type="journal article" date="2006" name="Science">
        <title>Ancient noncoding elements conserved in the human genome.</title>
        <authorList>
            <person name="Venkatesh B."/>
            <person name="Kirkness E.F."/>
            <person name="Loh Y.H."/>
            <person name="Halpern A.L."/>
            <person name="Lee A.P."/>
            <person name="Johnson J."/>
            <person name="Dandona N."/>
            <person name="Viswanathan L.D."/>
            <person name="Tay A."/>
            <person name="Venter J.C."/>
            <person name="Strausberg R.L."/>
            <person name="Brenner S."/>
        </authorList>
    </citation>
    <scope>NUCLEOTIDE SEQUENCE [LARGE SCALE GENOMIC DNA]</scope>
</reference>
<dbReference type="InterPro" id="IPR000276">
    <property type="entry name" value="GPCR_Rhodpsn"/>
</dbReference>
<dbReference type="Pfam" id="PF00001">
    <property type="entry name" value="7tm_1"/>
    <property type="match status" value="1"/>
</dbReference>
<keyword evidence="4 13" id="KW-1133">Transmembrane helix</keyword>
<dbReference type="InParanoid" id="A0A4W3HIT7"/>
<dbReference type="Ensembl" id="ENSCMIT00000016265.1">
    <property type="protein sequence ID" value="ENSCMIP00000015941.1"/>
    <property type="gene ID" value="ENSCMIG00000007731.1"/>
</dbReference>
<dbReference type="PRINTS" id="PR00237">
    <property type="entry name" value="GPCRRHODOPSN"/>
</dbReference>
<dbReference type="OMA" id="YLFLMHP"/>
<evidence type="ECO:0000256" key="13">
    <source>
        <dbReference type="SAM" id="Phobius"/>
    </source>
</evidence>